<feature type="region of interest" description="Disordered" evidence="1">
    <location>
        <begin position="160"/>
        <end position="200"/>
    </location>
</feature>
<evidence type="ECO:0000313" key="2">
    <source>
        <dbReference type="EMBL" id="EFX63443.1"/>
    </source>
</evidence>
<evidence type="ECO:0000313" key="3">
    <source>
        <dbReference type="Proteomes" id="UP000000305"/>
    </source>
</evidence>
<dbReference type="HOGENOM" id="CLU_504590_0_0_1"/>
<evidence type="ECO:0000256" key="1">
    <source>
        <dbReference type="SAM" id="MobiDB-lite"/>
    </source>
</evidence>
<dbReference type="OrthoDB" id="6368722at2759"/>
<dbReference type="AlphaFoldDB" id="E9HXT8"/>
<organism evidence="2 3">
    <name type="scientific">Daphnia pulex</name>
    <name type="common">Water flea</name>
    <dbReference type="NCBI Taxonomy" id="6669"/>
    <lineage>
        <taxon>Eukaryota</taxon>
        <taxon>Metazoa</taxon>
        <taxon>Ecdysozoa</taxon>
        <taxon>Arthropoda</taxon>
        <taxon>Crustacea</taxon>
        <taxon>Branchiopoda</taxon>
        <taxon>Diplostraca</taxon>
        <taxon>Cladocera</taxon>
        <taxon>Anomopoda</taxon>
        <taxon>Daphniidae</taxon>
        <taxon>Daphnia</taxon>
    </lineage>
</organism>
<dbReference type="KEGG" id="dpx:DAPPUDRAFT_119205"/>
<dbReference type="PANTHER" id="PTHR34153:SF2">
    <property type="entry name" value="SI:CH211-262H13.3-RELATED"/>
    <property type="match status" value="1"/>
</dbReference>
<protein>
    <recommendedName>
        <fullName evidence="4">DUF4806 domain-containing protein</fullName>
    </recommendedName>
</protein>
<dbReference type="EMBL" id="GL733073">
    <property type="protein sequence ID" value="EFX63443.1"/>
    <property type="molecule type" value="Genomic_DNA"/>
</dbReference>
<evidence type="ECO:0008006" key="4">
    <source>
        <dbReference type="Google" id="ProtNLM"/>
    </source>
</evidence>
<sequence length="540" mass="59220">MASKRRGLPSTIATTHSFAIVKFHLPADASQFDIAPLEWIKKTGNKTICYWPSEDAAENATALVNLITKKAVVDKENWTIFNVTIIAKFDTYKGAQDQLKNAINGEQVVSTDLEKRGRGGRTEAKKRRAAVVDAVSSPSLIVRQSDSRGAASTAVCTLANYGTSEPSDAPSRPSSVNSSTERVEIHDHGSSSSSASTSDEDLLISKVVGEVQHAKKRSRVVEPANESSSKTATNETAATKKTNSSSASNLPKIPKVPAALGINQMIAPRQTFARKSLPPVHRQQSAIADIQEAGPSHQQQPPDVLQNSVAENRRPEETNGQSNAMQLYRHRTTTFHRTSSASTEIASITPDERIKLDQLMQTMLRILRGQEQIKATQVDIKNTLAVVMHNTIPAEPELGGIKEEMCLPVKSLALFDLMNTTIRKDKIKRMKLKSYLSGVGGTEHRAVGKVLHKLVKYSVASQFCFKGQNDEKRCFENTEVKQLNSVNLFLFEFIESLQATPGLRLSEHQINSKIARWLKAAPSKIGKDNGDEEEDLSGDD</sequence>
<proteinExistence type="predicted"/>
<feature type="region of interest" description="Disordered" evidence="1">
    <location>
        <begin position="212"/>
        <end position="252"/>
    </location>
</feature>
<dbReference type="Proteomes" id="UP000000305">
    <property type="component" value="Unassembled WGS sequence"/>
</dbReference>
<gene>
    <name evidence="2" type="ORF">DAPPUDRAFT_119205</name>
</gene>
<keyword evidence="3" id="KW-1185">Reference proteome</keyword>
<reference evidence="2 3" key="1">
    <citation type="journal article" date="2011" name="Science">
        <title>The ecoresponsive genome of Daphnia pulex.</title>
        <authorList>
            <person name="Colbourne J.K."/>
            <person name="Pfrender M.E."/>
            <person name="Gilbert D."/>
            <person name="Thomas W.K."/>
            <person name="Tucker A."/>
            <person name="Oakley T.H."/>
            <person name="Tokishita S."/>
            <person name="Aerts A."/>
            <person name="Arnold G.J."/>
            <person name="Basu M.K."/>
            <person name="Bauer D.J."/>
            <person name="Caceres C.E."/>
            <person name="Carmel L."/>
            <person name="Casola C."/>
            <person name="Choi J.H."/>
            <person name="Detter J.C."/>
            <person name="Dong Q."/>
            <person name="Dusheyko S."/>
            <person name="Eads B.D."/>
            <person name="Frohlich T."/>
            <person name="Geiler-Samerotte K.A."/>
            <person name="Gerlach D."/>
            <person name="Hatcher P."/>
            <person name="Jogdeo S."/>
            <person name="Krijgsveld J."/>
            <person name="Kriventseva E.V."/>
            <person name="Kultz D."/>
            <person name="Laforsch C."/>
            <person name="Lindquist E."/>
            <person name="Lopez J."/>
            <person name="Manak J.R."/>
            <person name="Muller J."/>
            <person name="Pangilinan J."/>
            <person name="Patwardhan R.P."/>
            <person name="Pitluck S."/>
            <person name="Pritham E.J."/>
            <person name="Rechtsteiner A."/>
            <person name="Rho M."/>
            <person name="Rogozin I.B."/>
            <person name="Sakarya O."/>
            <person name="Salamov A."/>
            <person name="Schaack S."/>
            <person name="Shapiro H."/>
            <person name="Shiga Y."/>
            <person name="Skalitzky C."/>
            <person name="Smith Z."/>
            <person name="Souvorov A."/>
            <person name="Sung W."/>
            <person name="Tang Z."/>
            <person name="Tsuchiya D."/>
            <person name="Tu H."/>
            <person name="Vos H."/>
            <person name="Wang M."/>
            <person name="Wolf Y.I."/>
            <person name="Yamagata H."/>
            <person name="Yamada T."/>
            <person name="Ye Y."/>
            <person name="Shaw J.R."/>
            <person name="Andrews J."/>
            <person name="Crease T.J."/>
            <person name="Tang H."/>
            <person name="Lucas S.M."/>
            <person name="Robertson H.M."/>
            <person name="Bork P."/>
            <person name="Koonin E.V."/>
            <person name="Zdobnov E.M."/>
            <person name="Grigoriev I.V."/>
            <person name="Lynch M."/>
            <person name="Boore J.L."/>
        </authorList>
    </citation>
    <scope>NUCLEOTIDE SEQUENCE [LARGE SCALE GENOMIC DNA]</scope>
</reference>
<dbReference type="PANTHER" id="PTHR34153">
    <property type="entry name" value="SI:CH211-262H13.3-RELATED-RELATED"/>
    <property type="match status" value="1"/>
</dbReference>
<name>E9HXT8_DAPPU</name>
<feature type="compositionally biased region" description="Low complexity" evidence="1">
    <location>
        <begin position="225"/>
        <end position="249"/>
    </location>
</feature>
<feature type="compositionally biased region" description="Polar residues" evidence="1">
    <location>
        <begin position="160"/>
        <end position="180"/>
    </location>
</feature>
<accession>E9HXT8</accession>
<dbReference type="InParanoid" id="E9HXT8"/>